<evidence type="ECO:0008006" key="4">
    <source>
        <dbReference type="Google" id="ProtNLM"/>
    </source>
</evidence>
<accession>A0A1F6M8X2</accession>
<dbReference type="AlphaFoldDB" id="A0A1F6M8X2"/>
<dbReference type="Proteomes" id="UP000176532">
    <property type="component" value="Unassembled WGS sequence"/>
</dbReference>
<evidence type="ECO:0000313" key="3">
    <source>
        <dbReference type="Proteomes" id="UP000176532"/>
    </source>
</evidence>
<organism evidence="2 3">
    <name type="scientific">Candidatus Magasanikbacteria bacterium RIFCSPHIGHO2_02_FULL_50_9b</name>
    <dbReference type="NCBI Taxonomy" id="1798682"/>
    <lineage>
        <taxon>Bacteria</taxon>
        <taxon>Candidatus Magasanikiibacteriota</taxon>
    </lineage>
</organism>
<sequence>MLLERVYFGAWLPRTMVHLEEMYDFLKYGRAPHDLHPQKIHQLFEKLGVSNVSFVDNDDYNTIAATCGDITVNISEDGIILLEATVNEIRHDTTHIEQFYSDRLGPALAYLFSRGAPLPISLARVEEIYPRIIVGSHISDADVIELLENVYDTLLVTRESHGYKVSFGHISEIIDVQHAKKSKLAVNDLVAYTIFIRGFSQLLSQYLETHRTIWADITKIRDSVSIRHKDFIKLRMHILETLATISFVQARMNQMGSILHARDRITPPEVQTLLHTLGFSRYETLEATLEYTKDLWQMTADFVNDTMSLLESVQQENSQRELRILQLATVAGVIVGFFGMNIAFPWNEEWNELSRSSYVVVGLVIVGIGLFATFVRIMILNRRFVINRGGSFDKK</sequence>
<reference evidence="2 3" key="1">
    <citation type="journal article" date="2016" name="Nat. Commun.">
        <title>Thousands of microbial genomes shed light on interconnected biogeochemical processes in an aquifer system.</title>
        <authorList>
            <person name="Anantharaman K."/>
            <person name="Brown C.T."/>
            <person name="Hug L.A."/>
            <person name="Sharon I."/>
            <person name="Castelle C.J."/>
            <person name="Probst A.J."/>
            <person name="Thomas B.C."/>
            <person name="Singh A."/>
            <person name="Wilkins M.J."/>
            <person name="Karaoz U."/>
            <person name="Brodie E.L."/>
            <person name="Williams K.H."/>
            <person name="Hubbard S.S."/>
            <person name="Banfield J.F."/>
        </authorList>
    </citation>
    <scope>NUCLEOTIDE SEQUENCE [LARGE SCALE GENOMIC DNA]</scope>
</reference>
<protein>
    <recommendedName>
        <fullName evidence="4">Magnesium transport protein CorA</fullName>
    </recommendedName>
</protein>
<gene>
    <name evidence="2" type="ORF">A3C15_01785</name>
</gene>
<keyword evidence="1" id="KW-0472">Membrane</keyword>
<proteinExistence type="predicted"/>
<evidence type="ECO:0000256" key="1">
    <source>
        <dbReference type="SAM" id="Phobius"/>
    </source>
</evidence>
<feature type="transmembrane region" description="Helical" evidence="1">
    <location>
        <begin position="358"/>
        <end position="379"/>
    </location>
</feature>
<evidence type="ECO:0000313" key="2">
    <source>
        <dbReference type="EMBL" id="OGH68076.1"/>
    </source>
</evidence>
<dbReference type="EMBL" id="MFQD01000014">
    <property type="protein sequence ID" value="OGH68076.1"/>
    <property type="molecule type" value="Genomic_DNA"/>
</dbReference>
<keyword evidence="1" id="KW-0812">Transmembrane</keyword>
<keyword evidence="1" id="KW-1133">Transmembrane helix</keyword>
<dbReference type="STRING" id="1798682.A3C15_01785"/>
<comment type="caution">
    <text evidence="2">The sequence shown here is derived from an EMBL/GenBank/DDBJ whole genome shotgun (WGS) entry which is preliminary data.</text>
</comment>
<feature type="transmembrane region" description="Helical" evidence="1">
    <location>
        <begin position="324"/>
        <end position="346"/>
    </location>
</feature>
<name>A0A1F6M8X2_9BACT</name>